<evidence type="ECO:0000313" key="1">
    <source>
        <dbReference type="EMBL" id="VDM09798.1"/>
    </source>
</evidence>
<dbReference type="Proteomes" id="UP000270924">
    <property type="component" value="Unassembled WGS sequence"/>
</dbReference>
<name>A0A3P7FG37_WUCBA</name>
<evidence type="ECO:0000313" key="2">
    <source>
        <dbReference type="Proteomes" id="UP000270924"/>
    </source>
</evidence>
<dbReference type="InParanoid" id="A0A3P7FG37"/>
<protein>
    <submittedName>
        <fullName evidence="1">Uncharacterized protein</fullName>
    </submittedName>
</protein>
<accession>A0A3P7FG37</accession>
<proteinExistence type="predicted"/>
<organism evidence="1 2">
    <name type="scientific">Wuchereria bancrofti</name>
    <dbReference type="NCBI Taxonomy" id="6293"/>
    <lineage>
        <taxon>Eukaryota</taxon>
        <taxon>Metazoa</taxon>
        <taxon>Ecdysozoa</taxon>
        <taxon>Nematoda</taxon>
        <taxon>Chromadorea</taxon>
        <taxon>Rhabditida</taxon>
        <taxon>Spirurina</taxon>
        <taxon>Spiruromorpha</taxon>
        <taxon>Filarioidea</taxon>
        <taxon>Onchocercidae</taxon>
        <taxon>Wuchereria</taxon>
    </lineage>
</organism>
<reference evidence="1 2" key="1">
    <citation type="submission" date="2018-11" db="EMBL/GenBank/DDBJ databases">
        <authorList>
            <consortium name="Pathogen Informatics"/>
        </authorList>
    </citation>
    <scope>NUCLEOTIDE SEQUENCE [LARGE SCALE GENOMIC DNA]</scope>
</reference>
<keyword evidence="2" id="KW-1185">Reference proteome</keyword>
<dbReference type="AlphaFoldDB" id="A0A3P7FG37"/>
<dbReference type="EMBL" id="UYWW01001025">
    <property type="protein sequence ID" value="VDM09798.1"/>
    <property type="molecule type" value="Genomic_DNA"/>
</dbReference>
<gene>
    <name evidence="1" type="ORF">WBA_LOCUS3184</name>
</gene>
<sequence>MGSVVVTLHSVSLVLRDNLEILDLKDHRGLLVQLGKLDLPDYQEKTLNTVRVQNVKKVQMATQGRNEENVIFFNFLKCIESNSNLEE</sequence>